<organism evidence="5 6">
    <name type="scientific">Stigmatella aurantiaca (strain DW4/3-1)</name>
    <dbReference type="NCBI Taxonomy" id="378806"/>
    <lineage>
        <taxon>Bacteria</taxon>
        <taxon>Pseudomonadati</taxon>
        <taxon>Myxococcota</taxon>
        <taxon>Myxococcia</taxon>
        <taxon>Myxococcales</taxon>
        <taxon>Cystobacterineae</taxon>
        <taxon>Archangiaceae</taxon>
        <taxon>Stigmatella</taxon>
    </lineage>
</organism>
<dbReference type="Gene3D" id="3.30.465.10">
    <property type="match status" value="1"/>
</dbReference>
<dbReference type="Gene3D" id="3.30.70.2520">
    <property type="match status" value="1"/>
</dbReference>
<dbReference type="PANTHER" id="PTHR43762">
    <property type="entry name" value="L-GULONOLACTONE OXIDASE"/>
    <property type="match status" value="1"/>
</dbReference>
<keyword evidence="1" id="KW-0285">Flavoprotein</keyword>
<dbReference type="InterPro" id="IPR007173">
    <property type="entry name" value="ALO_C"/>
</dbReference>
<dbReference type="SUPFAM" id="SSF56176">
    <property type="entry name" value="FAD-binding/transporter-associated domain-like"/>
    <property type="match status" value="1"/>
</dbReference>
<dbReference type="GO" id="GO:0016020">
    <property type="term" value="C:membrane"/>
    <property type="evidence" value="ECO:0007669"/>
    <property type="project" value="InterPro"/>
</dbReference>
<dbReference type="GO" id="GO:0080049">
    <property type="term" value="F:L-gulono-1,4-lactone dehydrogenase activity"/>
    <property type="evidence" value="ECO:0007669"/>
    <property type="project" value="TreeGrafter"/>
</dbReference>
<dbReference type="PIRSF" id="PIRSF000136">
    <property type="entry name" value="LGO_GLO"/>
    <property type="match status" value="1"/>
</dbReference>
<dbReference type="PROSITE" id="PS51387">
    <property type="entry name" value="FAD_PCMH"/>
    <property type="match status" value="1"/>
</dbReference>
<evidence type="ECO:0000256" key="2">
    <source>
        <dbReference type="ARBA" id="ARBA00023002"/>
    </source>
</evidence>
<evidence type="ECO:0000313" key="6">
    <source>
        <dbReference type="Proteomes" id="UP000032702"/>
    </source>
</evidence>
<feature type="domain" description="FAD-binding PCMH-type" evidence="4">
    <location>
        <begin position="43"/>
        <end position="207"/>
    </location>
</feature>
<dbReference type="InterPro" id="IPR010031">
    <property type="entry name" value="FAD_lactone_oxidase-like"/>
</dbReference>
<proteinExistence type="predicted"/>
<gene>
    <name evidence="5" type="ORF">STIAU_3076</name>
</gene>
<accession>Q097D4</accession>
<reference evidence="5 6" key="1">
    <citation type="submission" date="2006-04" db="EMBL/GenBank/DDBJ databases">
        <authorList>
            <person name="Nierman W.C."/>
        </authorList>
    </citation>
    <scope>NUCLEOTIDE SEQUENCE [LARGE SCALE GENOMIC DNA]</scope>
    <source>
        <strain evidence="5 6">DW4/3-1</strain>
    </source>
</reference>
<dbReference type="GO" id="GO:0071949">
    <property type="term" value="F:FAD binding"/>
    <property type="evidence" value="ECO:0007669"/>
    <property type="project" value="InterPro"/>
</dbReference>
<dbReference type="Proteomes" id="UP000032702">
    <property type="component" value="Unassembled WGS sequence"/>
</dbReference>
<sequence length="464" mass="50155">MNFPASASASWVFIGSFHPKYSKGSASHKLPGVRHLTNWARNVEYSAARLHRPTSLDEVKALVASARAVRALGSGHSFNTLADTPGELISLEALAQEVVIDPSARTVTVSGGIRYGELGARLQAEGFALANLASLPHISVAGAIATATHGSGNTNRNLAAAVSGLTLVTARGETLALTRSSPDFAGAVVGLGALGLVTSVTLDIEPSFDVAVTVYEHLAWDTLLHHFDALMRAAYSVSLFTNWARDTVDQVWLKQRVDGTAGALPLPGQDFHGATPAPERRHPLPGAPAEACSEQLGIAGCWADRLPHFRLGFTPSRGEELQSEYILPRAHAAAAIEALRALAGRIAPLLQIAEIRTMAADDLWLSMNYRADSVGFHFTWKPLQPEVEALLPVIEEALAPFRARPHWGKLFHARASHLATLYEKWPAFIALAERLDPEHKFRNDFLARHVFGAGTQERRSEMIR</sequence>
<dbReference type="Gene3D" id="1.10.45.10">
    <property type="entry name" value="Vanillyl-alcohol Oxidase, Chain A, domain 4"/>
    <property type="match status" value="1"/>
</dbReference>
<dbReference type="InterPro" id="IPR016171">
    <property type="entry name" value="Vanillyl_alc_oxidase_C-sub2"/>
</dbReference>
<dbReference type="OrthoDB" id="9800184at2"/>
<dbReference type="AlphaFoldDB" id="Q097D4"/>
<keyword evidence="2 5" id="KW-0560">Oxidoreductase</keyword>
<dbReference type="PANTHER" id="PTHR43762:SF1">
    <property type="entry name" value="D-ARABINONO-1,4-LACTONE OXIDASE"/>
    <property type="match status" value="1"/>
</dbReference>
<dbReference type="EMBL" id="AAMD01000026">
    <property type="protein sequence ID" value="EAU67848.1"/>
    <property type="molecule type" value="Genomic_DNA"/>
</dbReference>
<dbReference type="Gene3D" id="3.30.43.10">
    <property type="entry name" value="Uridine Diphospho-n-acetylenolpyruvylglucosamine Reductase, domain 2"/>
    <property type="match status" value="1"/>
</dbReference>
<dbReference type="InterPro" id="IPR006094">
    <property type="entry name" value="Oxid_FAD_bind_N"/>
</dbReference>
<evidence type="ECO:0000256" key="1">
    <source>
        <dbReference type="ARBA" id="ARBA00022827"/>
    </source>
</evidence>
<dbReference type="PATRIC" id="fig|378806.16.peg.7089"/>
<protein>
    <submittedName>
        <fullName evidence="5">Xylitol oxidase</fullName>
        <ecNumber evidence="5">1.1.3.41</ecNumber>
    </submittedName>
</protein>
<dbReference type="GO" id="GO:0003885">
    <property type="term" value="F:D-arabinono-1,4-lactone oxidase activity"/>
    <property type="evidence" value="ECO:0007669"/>
    <property type="project" value="InterPro"/>
</dbReference>
<dbReference type="InterPro" id="IPR016169">
    <property type="entry name" value="FAD-bd_PCMH_sub2"/>
</dbReference>
<comment type="caution">
    <text evidence="5">The sequence shown here is derived from an EMBL/GenBank/DDBJ whole genome shotgun (WGS) entry which is preliminary data.</text>
</comment>
<evidence type="ECO:0000313" key="5">
    <source>
        <dbReference type="EMBL" id="EAU67848.1"/>
    </source>
</evidence>
<dbReference type="GO" id="GO:0050582">
    <property type="term" value="F:xylitol oxidase activity"/>
    <property type="evidence" value="ECO:0007669"/>
    <property type="project" value="UniProtKB-EC"/>
</dbReference>
<dbReference type="InterPro" id="IPR016166">
    <property type="entry name" value="FAD-bd_PCMH"/>
</dbReference>
<name>Q097D4_STIAD</name>
<feature type="region of interest" description="Disordered" evidence="3">
    <location>
        <begin position="268"/>
        <end position="288"/>
    </location>
</feature>
<evidence type="ECO:0000259" key="4">
    <source>
        <dbReference type="PROSITE" id="PS51387"/>
    </source>
</evidence>
<keyword evidence="1" id="KW-0274">FAD</keyword>
<evidence type="ECO:0000256" key="3">
    <source>
        <dbReference type="SAM" id="MobiDB-lite"/>
    </source>
</evidence>
<dbReference type="Gene3D" id="3.30.70.2530">
    <property type="match status" value="1"/>
</dbReference>
<dbReference type="Pfam" id="PF01565">
    <property type="entry name" value="FAD_binding_4"/>
    <property type="match status" value="1"/>
</dbReference>
<dbReference type="Pfam" id="PF04030">
    <property type="entry name" value="ALO"/>
    <property type="match status" value="1"/>
</dbReference>
<dbReference type="EC" id="1.1.3.41" evidence="5"/>
<dbReference type="InterPro" id="IPR016167">
    <property type="entry name" value="FAD-bd_PCMH_sub1"/>
</dbReference>
<dbReference type="InterPro" id="IPR036318">
    <property type="entry name" value="FAD-bd_PCMH-like_sf"/>
</dbReference>